<dbReference type="GO" id="GO:0033179">
    <property type="term" value="C:proton-transporting V-type ATPase, V0 domain"/>
    <property type="evidence" value="ECO:0007669"/>
    <property type="project" value="InterPro"/>
</dbReference>
<evidence type="ECO:0000313" key="9">
    <source>
        <dbReference type="Proteomes" id="UP000887540"/>
    </source>
</evidence>
<evidence type="ECO:0000256" key="1">
    <source>
        <dbReference type="ARBA" id="ARBA00004141"/>
    </source>
</evidence>
<evidence type="ECO:0000256" key="7">
    <source>
        <dbReference type="ARBA" id="ARBA00023136"/>
    </source>
</evidence>
<protein>
    <recommendedName>
        <fullName evidence="8">V-type proton ATPase subunit a</fullName>
    </recommendedName>
</protein>
<feature type="transmembrane region" description="Helical" evidence="8">
    <location>
        <begin position="397"/>
        <end position="417"/>
    </location>
</feature>
<evidence type="ECO:0000256" key="4">
    <source>
        <dbReference type="ARBA" id="ARBA00022692"/>
    </source>
</evidence>
<dbReference type="GO" id="GO:0051117">
    <property type="term" value="F:ATPase binding"/>
    <property type="evidence" value="ECO:0007669"/>
    <property type="project" value="TreeGrafter"/>
</dbReference>
<evidence type="ECO:0000256" key="6">
    <source>
        <dbReference type="ARBA" id="ARBA00023065"/>
    </source>
</evidence>
<dbReference type="PANTHER" id="PTHR11629">
    <property type="entry name" value="VACUOLAR PROTON ATPASES"/>
    <property type="match status" value="1"/>
</dbReference>
<dbReference type="GO" id="GO:0016471">
    <property type="term" value="C:vacuolar proton-transporting V-type ATPase complex"/>
    <property type="evidence" value="ECO:0007669"/>
    <property type="project" value="TreeGrafter"/>
</dbReference>
<accession>A0A914CMB5</accession>
<dbReference type="GO" id="GO:0046961">
    <property type="term" value="F:proton-transporting ATPase activity, rotational mechanism"/>
    <property type="evidence" value="ECO:0007669"/>
    <property type="project" value="InterPro"/>
</dbReference>
<proteinExistence type="inferred from homology"/>
<dbReference type="InterPro" id="IPR002490">
    <property type="entry name" value="V-ATPase_116kDa_su"/>
</dbReference>
<evidence type="ECO:0000256" key="8">
    <source>
        <dbReference type="RuleBase" id="RU361189"/>
    </source>
</evidence>
<comment type="function">
    <text evidence="8">Essential component of the vacuolar proton pump (V-ATPase), a multimeric enzyme that catalyzes the translocation of protons across the membranes. Required for assembly and activity of the V-ATPase.</text>
</comment>
<keyword evidence="8" id="KW-0375">Hydrogen ion transport</keyword>
<keyword evidence="7 8" id="KW-0472">Membrane</keyword>
<comment type="similarity">
    <text evidence="2 8">Belongs to the V-ATPase 116 kDa subunit family.</text>
</comment>
<evidence type="ECO:0000256" key="3">
    <source>
        <dbReference type="ARBA" id="ARBA00022448"/>
    </source>
</evidence>
<keyword evidence="5 8" id="KW-1133">Transmembrane helix</keyword>
<keyword evidence="4 8" id="KW-0812">Transmembrane</keyword>
<feature type="transmembrane region" description="Helical" evidence="8">
    <location>
        <begin position="360"/>
        <end position="377"/>
    </location>
</feature>
<evidence type="ECO:0000256" key="5">
    <source>
        <dbReference type="ARBA" id="ARBA00022989"/>
    </source>
</evidence>
<dbReference type="PANTHER" id="PTHR11629:SF63">
    <property type="entry name" value="V-TYPE PROTON ATPASE SUBUNIT A"/>
    <property type="match status" value="1"/>
</dbReference>
<keyword evidence="9" id="KW-1185">Reference proteome</keyword>
<dbReference type="GO" id="GO:0007035">
    <property type="term" value="P:vacuolar acidification"/>
    <property type="evidence" value="ECO:0007669"/>
    <property type="project" value="TreeGrafter"/>
</dbReference>
<evidence type="ECO:0000313" key="10">
    <source>
        <dbReference type="WBParaSite" id="ACRNAN_scaffold12393.g14189.t1"/>
    </source>
</evidence>
<reference evidence="10" key="1">
    <citation type="submission" date="2022-11" db="UniProtKB">
        <authorList>
            <consortium name="WormBaseParasite"/>
        </authorList>
    </citation>
    <scope>IDENTIFICATION</scope>
</reference>
<comment type="subcellular location">
    <subcellularLocation>
        <location evidence="1">Membrane</location>
        <topology evidence="1">Multi-pass membrane protein</topology>
    </subcellularLocation>
</comment>
<evidence type="ECO:0000256" key="2">
    <source>
        <dbReference type="ARBA" id="ARBA00009904"/>
    </source>
</evidence>
<sequence>MQIEGNDNELEYQVSYSRTIDTAVIQHVGSNLISESDGQPKPRLNFVNGVIKRERLPVFERVLWRACYGKVFLRQAEILESIAEVATESCENKSVFIIFFQERRDMSIGVMNRIEDLKTVLGQTHEHRHRILTAAAQNVQMWMTKVRKIKAIYHVLNCFNLDQQCLIAECWCPVSELDQIKLALKRGSEISGSTVQSILNRMVTNETPPTYFKTNKFTQGFQNIVDSYGIAAYREINPAALLLVFFEKRLEATRIKDEIFQMFFYGRYVILLMGCFSVYTGLIYNEAFSKSMNIFGSSWRNSYSIQKISDFIHFYGPDYSPMLIPEKAYIGEPYFIGVDPIWNLAEVNKLNFLNSMKMKAAILVGIAQMIFGIILGYRNFKYFNSKLDVLYTFIPQIIFLGCIFIYLCIEIIMKWVIYDAKGGYYALGYWYPSANCAPSLLIGLINMLMPKSRDYGFVKDNKPCNTTIPSGLSGGCTTLKNCHLNYWYPNQHLVETTLIVIACVSVPVMLFAKPFFLYRLYRRNALSQYRDINAHDPISDSVYADNEHGHDHKQIDIADMMVKQAIHTIEFVLGCVSHTASYLRLWALSLAHAQLSDVLWTKVFRRSLESDGCFGAVSMYIIFFYFAFFSLAILVVMEGLSAFLHALRLHW</sequence>
<feature type="transmembrane region" description="Helical" evidence="8">
    <location>
        <begin position="262"/>
        <end position="284"/>
    </location>
</feature>
<dbReference type="Pfam" id="PF01496">
    <property type="entry name" value="V_ATPase_I"/>
    <property type="match status" value="2"/>
</dbReference>
<dbReference type="GO" id="GO:0005886">
    <property type="term" value="C:plasma membrane"/>
    <property type="evidence" value="ECO:0007669"/>
    <property type="project" value="TreeGrafter"/>
</dbReference>
<feature type="transmembrane region" description="Helical" evidence="8">
    <location>
        <begin position="498"/>
        <end position="521"/>
    </location>
</feature>
<dbReference type="WBParaSite" id="ACRNAN_scaffold12393.g14189.t1">
    <property type="protein sequence ID" value="ACRNAN_scaffold12393.g14189.t1"/>
    <property type="gene ID" value="ACRNAN_scaffold12393.g14189"/>
</dbReference>
<dbReference type="AlphaFoldDB" id="A0A914CMB5"/>
<keyword evidence="6 8" id="KW-0406">Ion transport</keyword>
<dbReference type="Proteomes" id="UP000887540">
    <property type="component" value="Unplaced"/>
</dbReference>
<organism evidence="9 10">
    <name type="scientific">Acrobeloides nanus</name>
    <dbReference type="NCBI Taxonomy" id="290746"/>
    <lineage>
        <taxon>Eukaryota</taxon>
        <taxon>Metazoa</taxon>
        <taxon>Ecdysozoa</taxon>
        <taxon>Nematoda</taxon>
        <taxon>Chromadorea</taxon>
        <taxon>Rhabditida</taxon>
        <taxon>Tylenchina</taxon>
        <taxon>Cephalobomorpha</taxon>
        <taxon>Cephaloboidea</taxon>
        <taxon>Cephalobidae</taxon>
        <taxon>Acrobeloides</taxon>
    </lineage>
</organism>
<feature type="transmembrane region" description="Helical" evidence="8">
    <location>
        <begin position="429"/>
        <end position="449"/>
    </location>
</feature>
<name>A0A914CMB5_9BILA</name>
<feature type="transmembrane region" description="Helical" evidence="8">
    <location>
        <begin position="612"/>
        <end position="637"/>
    </location>
</feature>
<keyword evidence="3 8" id="KW-0813">Transport</keyword>